<feature type="domain" description="ABC transporter" evidence="9">
    <location>
        <begin position="318"/>
        <end position="527"/>
    </location>
</feature>
<evidence type="ECO:0000259" key="9">
    <source>
        <dbReference type="PROSITE" id="PS50893"/>
    </source>
</evidence>
<dbReference type="PROSITE" id="PS50889">
    <property type="entry name" value="S4"/>
    <property type="match status" value="1"/>
</dbReference>
<dbReference type="InterPro" id="IPR003439">
    <property type="entry name" value="ABC_transporter-like_ATP-bd"/>
</dbReference>
<dbReference type="InterPro" id="IPR011527">
    <property type="entry name" value="ABC1_TM_dom"/>
</dbReference>
<dbReference type="PROSITE" id="PS00675">
    <property type="entry name" value="SIGMA54_INTERACT_1"/>
    <property type="match status" value="1"/>
</dbReference>
<evidence type="ECO:0000256" key="5">
    <source>
        <dbReference type="ARBA" id="ARBA00022989"/>
    </source>
</evidence>
<comment type="caution">
    <text evidence="11">The sequence shown here is derived from an EMBL/GenBank/DDBJ whole genome shotgun (WGS) entry which is preliminary data.</text>
</comment>
<evidence type="ECO:0000256" key="2">
    <source>
        <dbReference type="ARBA" id="ARBA00022692"/>
    </source>
</evidence>
<name>A0A0F4LNR2_9LACO</name>
<keyword evidence="7" id="KW-0694">RNA-binding</keyword>
<keyword evidence="6 8" id="KW-0472">Membrane</keyword>
<evidence type="ECO:0000313" key="11">
    <source>
        <dbReference type="EMBL" id="KJY60240.1"/>
    </source>
</evidence>
<keyword evidence="2 8" id="KW-0812">Transmembrane</keyword>
<protein>
    <submittedName>
        <fullName evidence="11">Lactococcin A ABC transporter, ATP binding protein</fullName>
    </submittedName>
</protein>
<dbReference type="Pfam" id="PF00664">
    <property type="entry name" value="ABC_membrane"/>
    <property type="match status" value="1"/>
</dbReference>
<comment type="subcellular location">
    <subcellularLocation>
        <location evidence="1">Cell membrane</location>
        <topology evidence="1">Multi-pass membrane protein</topology>
    </subcellularLocation>
</comment>
<dbReference type="CDD" id="cd03228">
    <property type="entry name" value="ABCC_MRP_Like"/>
    <property type="match status" value="1"/>
</dbReference>
<dbReference type="Proteomes" id="UP000033682">
    <property type="component" value="Unassembled WGS sequence"/>
</dbReference>
<dbReference type="Gene3D" id="1.20.1560.10">
    <property type="entry name" value="ABC transporter type 1, transmembrane domain"/>
    <property type="match status" value="1"/>
</dbReference>
<keyword evidence="12" id="KW-1185">Reference proteome</keyword>
<dbReference type="PROSITE" id="PS50893">
    <property type="entry name" value="ABC_TRANSPORTER_2"/>
    <property type="match status" value="1"/>
</dbReference>
<dbReference type="Pfam" id="PF00005">
    <property type="entry name" value="ABC_tran"/>
    <property type="match status" value="1"/>
</dbReference>
<dbReference type="HOGENOM" id="CLU_000604_84_3_9"/>
<dbReference type="AlphaFoldDB" id="A0A0F4LNR2"/>
<feature type="transmembrane region" description="Helical" evidence="8">
    <location>
        <begin position="51"/>
        <end position="75"/>
    </location>
</feature>
<dbReference type="PATRIC" id="fig|303541.3.peg.1350"/>
<evidence type="ECO:0000256" key="6">
    <source>
        <dbReference type="ARBA" id="ARBA00023136"/>
    </source>
</evidence>
<dbReference type="GO" id="GO:0005524">
    <property type="term" value="F:ATP binding"/>
    <property type="evidence" value="ECO:0007669"/>
    <property type="project" value="UniProtKB-KW"/>
</dbReference>
<dbReference type="GO" id="GO:0005886">
    <property type="term" value="C:plasma membrane"/>
    <property type="evidence" value="ECO:0007669"/>
    <property type="project" value="UniProtKB-SubCell"/>
</dbReference>
<dbReference type="PANTHER" id="PTHR24221:SF654">
    <property type="entry name" value="ATP-BINDING CASSETTE SUB-FAMILY B MEMBER 6"/>
    <property type="match status" value="1"/>
</dbReference>
<evidence type="ECO:0000256" key="8">
    <source>
        <dbReference type="SAM" id="Phobius"/>
    </source>
</evidence>
<dbReference type="Gene3D" id="3.40.50.300">
    <property type="entry name" value="P-loop containing nucleotide triphosphate hydrolases"/>
    <property type="match status" value="1"/>
</dbReference>
<dbReference type="STRING" id="303541.JF72_11850"/>
<dbReference type="InterPro" id="IPR027417">
    <property type="entry name" value="P-loop_NTPase"/>
</dbReference>
<evidence type="ECO:0000313" key="12">
    <source>
        <dbReference type="Proteomes" id="UP000033682"/>
    </source>
</evidence>
<reference evidence="11 12" key="1">
    <citation type="submission" date="2015-01" db="EMBL/GenBank/DDBJ databases">
        <title>Comparative genomics of the lactic acid bacteria isolated from the honey bee gut.</title>
        <authorList>
            <person name="Ellegaard K.M."/>
            <person name="Tamarit D."/>
            <person name="Javelind E."/>
            <person name="Olofsson T."/>
            <person name="Andersson S.G."/>
            <person name="Vasquez A."/>
        </authorList>
    </citation>
    <scope>NUCLEOTIDE SEQUENCE [LARGE SCALE GENOMIC DNA]</scope>
    <source>
        <strain evidence="11 12">Hma11</strain>
    </source>
</reference>
<evidence type="ECO:0000256" key="4">
    <source>
        <dbReference type="ARBA" id="ARBA00022840"/>
    </source>
</evidence>
<organism evidence="11 12">
    <name type="scientific">Lactobacillus apis</name>
    <dbReference type="NCBI Taxonomy" id="303541"/>
    <lineage>
        <taxon>Bacteria</taxon>
        <taxon>Bacillati</taxon>
        <taxon>Bacillota</taxon>
        <taxon>Bacilli</taxon>
        <taxon>Lactobacillales</taxon>
        <taxon>Lactobacillaceae</taxon>
        <taxon>Lactobacillus</taxon>
    </lineage>
</organism>
<dbReference type="SUPFAM" id="SSF90123">
    <property type="entry name" value="ABC transporter transmembrane region"/>
    <property type="match status" value="1"/>
</dbReference>
<keyword evidence="4" id="KW-0067">ATP-binding</keyword>
<dbReference type="InterPro" id="IPR003593">
    <property type="entry name" value="AAA+_ATPase"/>
</dbReference>
<dbReference type="InterPro" id="IPR036640">
    <property type="entry name" value="ABC1_TM_sf"/>
</dbReference>
<accession>A0A0F4LNR2</accession>
<dbReference type="InterPro" id="IPR025662">
    <property type="entry name" value="Sigma_54_int_dom_ATP-bd_1"/>
</dbReference>
<dbReference type="RefSeq" id="WP_046307693.1">
    <property type="nucleotide sequence ID" value="NZ_KQ034000.1"/>
</dbReference>
<evidence type="ECO:0000256" key="1">
    <source>
        <dbReference type="ARBA" id="ARBA00004651"/>
    </source>
</evidence>
<dbReference type="GO" id="GO:0016887">
    <property type="term" value="F:ATP hydrolysis activity"/>
    <property type="evidence" value="ECO:0007669"/>
    <property type="project" value="InterPro"/>
</dbReference>
<sequence>MTLKQLLKTSIPRTILILLVFLAYALSGTATTYFFKYITNDLSNGNWSGFAFWIVLELIISIFTILLLPLGTFLFNKQIQEYLHEIRAKIMKHYYAAEPTKVADMQNQLGNNLKVLSDDYATPWIKIWINLLNIIMAIGTLLTLHWSLILIVTVVTIIVLCLPQIMTKKLSSSTAKAAQKNAQFLNTIENWFSGLGELRRYGAGGRLAKALGQDNQKLTDANVNSNKMKSIAIAINGVGNSIGQVGTGLWAGLLFFRHIISLGDWAIAGSFASTIFNGLWEIISAITQIRSTKELRADVTKLIQPLPERKPKAAVYGLKCRNLEVQYQNGEIITYPDFTINQGDKVLLTGDSGTGKSTLFKVLLGKIEPQNGEVYFIDQAGNKLLPKQAELGYVAQDATLFPDTVANNITMFNQKLSYRLSGTVQNVQLASDIASFPQQIDTNVDLDQGNLSGGQRQKVVLARAEIYDKPFLLLDEATSAVDSKTTNKIISELLRTDKTVLLIAHNFSPDLMEKFDYQICLKAKKKEGK</sequence>
<keyword evidence="3" id="KW-0547">Nucleotide-binding</keyword>
<dbReference type="PANTHER" id="PTHR24221">
    <property type="entry name" value="ATP-BINDING CASSETTE SUB-FAMILY B"/>
    <property type="match status" value="1"/>
</dbReference>
<dbReference type="SMART" id="SM00382">
    <property type="entry name" value="AAA"/>
    <property type="match status" value="1"/>
</dbReference>
<dbReference type="InterPro" id="IPR039421">
    <property type="entry name" value="Type_1_exporter"/>
</dbReference>
<dbReference type="EMBL" id="JXLG01000009">
    <property type="protein sequence ID" value="KJY60240.1"/>
    <property type="molecule type" value="Genomic_DNA"/>
</dbReference>
<evidence type="ECO:0000256" key="7">
    <source>
        <dbReference type="PROSITE-ProRule" id="PRU00182"/>
    </source>
</evidence>
<feature type="transmembrane region" description="Helical" evidence="8">
    <location>
        <begin position="148"/>
        <end position="166"/>
    </location>
</feature>
<feature type="domain" description="ABC transmembrane type-1" evidence="10">
    <location>
        <begin position="15"/>
        <end position="291"/>
    </location>
</feature>
<gene>
    <name evidence="11" type="ORF">JF72_11850</name>
</gene>
<dbReference type="GO" id="GO:0140359">
    <property type="term" value="F:ABC-type transporter activity"/>
    <property type="evidence" value="ECO:0007669"/>
    <property type="project" value="InterPro"/>
</dbReference>
<dbReference type="SUPFAM" id="SSF52540">
    <property type="entry name" value="P-loop containing nucleoside triphosphate hydrolases"/>
    <property type="match status" value="1"/>
</dbReference>
<dbReference type="GO" id="GO:0003723">
    <property type="term" value="F:RNA binding"/>
    <property type="evidence" value="ECO:0007669"/>
    <property type="project" value="UniProtKB-KW"/>
</dbReference>
<proteinExistence type="predicted"/>
<evidence type="ECO:0000256" key="3">
    <source>
        <dbReference type="ARBA" id="ARBA00022741"/>
    </source>
</evidence>
<keyword evidence="5 8" id="KW-1133">Transmembrane helix</keyword>
<evidence type="ECO:0000259" key="10">
    <source>
        <dbReference type="PROSITE" id="PS50929"/>
    </source>
</evidence>
<dbReference type="PROSITE" id="PS50929">
    <property type="entry name" value="ABC_TM1F"/>
    <property type="match status" value="1"/>
</dbReference>
<dbReference type="GO" id="GO:0034040">
    <property type="term" value="F:ATPase-coupled lipid transmembrane transporter activity"/>
    <property type="evidence" value="ECO:0007669"/>
    <property type="project" value="TreeGrafter"/>
</dbReference>